<protein>
    <submittedName>
        <fullName evidence="1">Uncharacterized protein</fullName>
    </submittedName>
</protein>
<dbReference type="EMBL" id="LAZR01040268">
    <property type="protein sequence ID" value="KKL14915.1"/>
    <property type="molecule type" value="Genomic_DNA"/>
</dbReference>
<feature type="non-terminal residue" evidence="1">
    <location>
        <position position="1"/>
    </location>
</feature>
<proteinExistence type="predicted"/>
<sequence length="155" mass="18008">IREIPVAGADLHFLGYPREYSPDGRHPNLYDYSNIDRAVAWKLMEGHYTRYGEVAELLDEADDCFVIMGRGEEITLRFPADALGPVGEGYRRSFILKTDSYCKDMDLCTAHPDTVRPLPFHAMSGYPYGPDEHYPDNEKTRQYRRRFNTRVVRTR</sequence>
<gene>
    <name evidence="1" type="ORF">LCGC14_2510890</name>
</gene>
<organism evidence="1">
    <name type="scientific">marine sediment metagenome</name>
    <dbReference type="NCBI Taxonomy" id="412755"/>
    <lineage>
        <taxon>unclassified sequences</taxon>
        <taxon>metagenomes</taxon>
        <taxon>ecological metagenomes</taxon>
    </lineage>
</organism>
<dbReference type="AlphaFoldDB" id="A0A0F9AZU1"/>
<name>A0A0F9AZU1_9ZZZZ</name>
<accession>A0A0F9AZU1</accession>
<evidence type="ECO:0000313" key="1">
    <source>
        <dbReference type="EMBL" id="KKL14915.1"/>
    </source>
</evidence>
<comment type="caution">
    <text evidence="1">The sequence shown here is derived from an EMBL/GenBank/DDBJ whole genome shotgun (WGS) entry which is preliminary data.</text>
</comment>
<reference evidence="1" key="1">
    <citation type="journal article" date="2015" name="Nature">
        <title>Complex archaea that bridge the gap between prokaryotes and eukaryotes.</title>
        <authorList>
            <person name="Spang A."/>
            <person name="Saw J.H."/>
            <person name="Jorgensen S.L."/>
            <person name="Zaremba-Niedzwiedzka K."/>
            <person name="Martijn J."/>
            <person name="Lind A.E."/>
            <person name="van Eijk R."/>
            <person name="Schleper C."/>
            <person name="Guy L."/>
            <person name="Ettema T.J."/>
        </authorList>
    </citation>
    <scope>NUCLEOTIDE SEQUENCE</scope>
</reference>